<dbReference type="SMART" id="SM00852">
    <property type="entry name" value="MoCF_biosynth"/>
    <property type="match status" value="1"/>
</dbReference>
<dbReference type="SUPFAM" id="SSF142433">
    <property type="entry name" value="CinA-like"/>
    <property type="match status" value="1"/>
</dbReference>
<dbReference type="RefSeq" id="WP_026609111.1">
    <property type="nucleotide sequence ID" value="NZ_OX458333.1"/>
</dbReference>
<dbReference type="InterPro" id="IPR001453">
    <property type="entry name" value="MoaB/Mog_dom"/>
</dbReference>
<dbReference type="HAMAP" id="MF_00226_B">
    <property type="entry name" value="CinA_B"/>
    <property type="match status" value="1"/>
</dbReference>
<comment type="similarity">
    <text evidence="1">Belongs to the CinA family.</text>
</comment>
<dbReference type="InterPro" id="IPR036653">
    <property type="entry name" value="CinA-like_C"/>
</dbReference>
<dbReference type="InterPro" id="IPR036425">
    <property type="entry name" value="MoaB/Mog-like_dom_sf"/>
</dbReference>
<dbReference type="SUPFAM" id="SSF53218">
    <property type="entry name" value="Molybdenum cofactor biosynthesis proteins"/>
    <property type="match status" value="1"/>
</dbReference>
<dbReference type="Proteomes" id="UP001162030">
    <property type="component" value="Chromosome"/>
</dbReference>
<dbReference type="NCBIfam" id="TIGR00177">
    <property type="entry name" value="molyb_syn"/>
    <property type="match status" value="1"/>
</dbReference>
<reference evidence="3 4" key="1">
    <citation type="submission" date="2023-03" db="EMBL/GenBank/DDBJ databases">
        <authorList>
            <person name="Pearce D."/>
        </authorList>
    </citation>
    <scope>NUCLEOTIDE SEQUENCE [LARGE SCALE GENOMIC DNA]</scope>
    <source>
        <strain evidence="3">Msz</strain>
    </source>
</reference>
<dbReference type="Pfam" id="PF00994">
    <property type="entry name" value="MoCF_biosynth"/>
    <property type="match status" value="1"/>
</dbReference>
<dbReference type="PIRSF" id="PIRSF006728">
    <property type="entry name" value="CinA"/>
    <property type="match status" value="1"/>
</dbReference>
<dbReference type="EMBL" id="OX458333">
    <property type="protein sequence ID" value="CAI8904116.1"/>
    <property type="molecule type" value="Genomic_DNA"/>
</dbReference>
<protein>
    <recommendedName>
        <fullName evidence="1">CinA-like protein</fullName>
    </recommendedName>
</protein>
<evidence type="ECO:0000256" key="1">
    <source>
        <dbReference type="HAMAP-Rule" id="MF_00226"/>
    </source>
</evidence>
<sequence>MKRPIAEILSQGDELTTGEITDTNASWLSRELTSLGLDVARHTTVGDRLEDLVGLLREIAERADLCISTGGLGPTCDDLTAEAAAQAFGCPLELDRDALAQVRAYFTRLGRNMPAINEKQALLPRGSERLDNPWGTAPGFALQAGRCRFVFMPGVPGEMKAMFSRWVEPDLRRRFRTVPARLMVLSTVGVGESTLQERLDRIALPPGVKLGFRAGGPENQVKLLFPANFPEAALDDCVTRVAEAIGDAVFAIGGSEERGRDLASVVGRELAVRRSSLYVVETLSGGRMASRCAGEPWFGGALVIPDSAALYRYLGIQPSGYPSPAITAVVHRLREYGSEYALAQIAHFERGRLNDETETVEIHFVLVTPDGVWQQTRTIGGDIERKQITATALSFDSLRRYFLRLSGLRT</sequence>
<dbReference type="CDD" id="cd00885">
    <property type="entry name" value="cinA"/>
    <property type="match status" value="1"/>
</dbReference>
<evidence type="ECO:0000313" key="3">
    <source>
        <dbReference type="EMBL" id="CAI8904116.1"/>
    </source>
</evidence>
<proteinExistence type="inferred from homology"/>
<dbReference type="PANTHER" id="PTHR13939:SF0">
    <property type="entry name" value="NMN AMIDOHYDROLASE-LIKE PROTEIN YFAY"/>
    <property type="match status" value="1"/>
</dbReference>
<accession>A0ABN8X6A1</accession>
<dbReference type="InterPro" id="IPR008135">
    <property type="entry name" value="Competence-induced_CinA"/>
</dbReference>
<evidence type="ECO:0000259" key="2">
    <source>
        <dbReference type="SMART" id="SM00852"/>
    </source>
</evidence>
<gene>
    <name evidence="3" type="ORF">MSZNOR_3506</name>
</gene>
<dbReference type="Gene3D" id="3.40.980.10">
    <property type="entry name" value="MoaB/Mog-like domain"/>
    <property type="match status" value="1"/>
</dbReference>
<organism evidence="3 4">
    <name type="scientific">Methylocaldum szegediense</name>
    <dbReference type="NCBI Taxonomy" id="73780"/>
    <lineage>
        <taxon>Bacteria</taxon>
        <taxon>Pseudomonadati</taxon>
        <taxon>Pseudomonadota</taxon>
        <taxon>Gammaproteobacteria</taxon>
        <taxon>Methylococcales</taxon>
        <taxon>Methylococcaceae</taxon>
        <taxon>Methylocaldum</taxon>
    </lineage>
</organism>
<dbReference type="PANTHER" id="PTHR13939">
    <property type="entry name" value="NICOTINAMIDE-NUCLEOTIDE AMIDOHYDROLASE PNCC"/>
    <property type="match status" value="1"/>
</dbReference>
<name>A0ABN8X6A1_9GAMM</name>
<evidence type="ECO:0000313" key="4">
    <source>
        <dbReference type="Proteomes" id="UP001162030"/>
    </source>
</evidence>
<dbReference type="InterPro" id="IPR050101">
    <property type="entry name" value="CinA"/>
</dbReference>
<feature type="domain" description="MoaB/Mog" evidence="2">
    <location>
        <begin position="7"/>
        <end position="173"/>
    </location>
</feature>
<keyword evidence="4" id="KW-1185">Reference proteome</keyword>